<dbReference type="Proteomes" id="UP000266177">
    <property type="component" value="Unassembled WGS sequence"/>
</dbReference>
<comment type="caution">
    <text evidence="9">The sequence shown here is derived from an EMBL/GenBank/DDBJ whole genome shotgun (WGS) entry which is preliminary data.</text>
</comment>
<sequence length="173" mass="19864">MNRNWMIGFMFVLFVLEGTLLPLIIPDMWQGRIIPQFIFIVVLYHGIYQHRHTALIMGLAFGFLQDIVYYGHMIGPHAFSMGLLGYLAGLLFPGRNITLIPMMAAAVMGSFLYQTILFAIYSLFNLSKMTYEVAIFDYLIPSLFVQLLFALAIYVPMRKWFDLQSGTAENEQD</sequence>
<evidence type="ECO:0000256" key="1">
    <source>
        <dbReference type="ARBA" id="ARBA00004651"/>
    </source>
</evidence>
<keyword evidence="3" id="KW-1003">Cell membrane</keyword>
<feature type="transmembrane region" description="Helical" evidence="8">
    <location>
        <begin position="6"/>
        <end position="25"/>
    </location>
</feature>
<name>A0A3A3G9F0_PANTH</name>
<dbReference type="GO" id="GO:0008360">
    <property type="term" value="P:regulation of cell shape"/>
    <property type="evidence" value="ECO:0007669"/>
    <property type="project" value="UniProtKB-KW"/>
</dbReference>
<feature type="transmembrane region" description="Helical" evidence="8">
    <location>
        <begin position="67"/>
        <end position="92"/>
    </location>
</feature>
<dbReference type="Pfam" id="PF04093">
    <property type="entry name" value="MreD"/>
    <property type="match status" value="1"/>
</dbReference>
<dbReference type="NCBIfam" id="TIGR03426">
    <property type="entry name" value="shape_MreD"/>
    <property type="match status" value="1"/>
</dbReference>
<evidence type="ECO:0000313" key="9">
    <source>
        <dbReference type="EMBL" id="RJG17623.1"/>
    </source>
</evidence>
<dbReference type="InterPro" id="IPR007227">
    <property type="entry name" value="Cell_shape_determining_MreD"/>
</dbReference>
<gene>
    <name evidence="9" type="primary">mreD</name>
    <name evidence="9" type="ORF">DQX05_27945</name>
</gene>
<evidence type="ECO:0000256" key="8">
    <source>
        <dbReference type="SAM" id="Phobius"/>
    </source>
</evidence>
<keyword evidence="7 8" id="KW-0472">Membrane</keyword>
<dbReference type="GO" id="GO:0005886">
    <property type="term" value="C:plasma membrane"/>
    <property type="evidence" value="ECO:0007669"/>
    <property type="project" value="UniProtKB-SubCell"/>
</dbReference>
<keyword evidence="4 8" id="KW-0812">Transmembrane</keyword>
<reference evidence="9 10" key="1">
    <citation type="submission" date="2018-09" db="EMBL/GenBank/DDBJ databases">
        <title>Paenibacillus SK2017-BO5.</title>
        <authorList>
            <person name="Piskunova J.V."/>
            <person name="Dubiley S.A."/>
            <person name="Severinov K.V."/>
        </authorList>
    </citation>
    <scope>NUCLEOTIDE SEQUENCE [LARGE SCALE GENOMIC DNA]</scope>
    <source>
        <strain evidence="9 10">BO5</strain>
    </source>
</reference>
<evidence type="ECO:0000256" key="5">
    <source>
        <dbReference type="ARBA" id="ARBA00022960"/>
    </source>
</evidence>
<comment type="subcellular location">
    <subcellularLocation>
        <location evidence="1">Cell membrane</location>
        <topology evidence="1">Multi-pass membrane protein</topology>
    </subcellularLocation>
</comment>
<feature type="transmembrane region" description="Helical" evidence="8">
    <location>
        <begin position="99"/>
        <end position="123"/>
    </location>
</feature>
<dbReference type="RefSeq" id="WP_119796552.1">
    <property type="nucleotide sequence ID" value="NZ_CP160395.1"/>
</dbReference>
<evidence type="ECO:0000256" key="3">
    <source>
        <dbReference type="ARBA" id="ARBA00022475"/>
    </source>
</evidence>
<dbReference type="OrthoDB" id="2678464at2"/>
<keyword evidence="6 8" id="KW-1133">Transmembrane helix</keyword>
<protein>
    <submittedName>
        <fullName evidence="9">Rod shape-determining protein MreD</fullName>
    </submittedName>
</protein>
<proteinExistence type="inferred from homology"/>
<accession>A0A3A3G9F0</accession>
<evidence type="ECO:0000313" key="10">
    <source>
        <dbReference type="Proteomes" id="UP000266177"/>
    </source>
</evidence>
<dbReference type="EMBL" id="QYZD01000050">
    <property type="protein sequence ID" value="RJG17623.1"/>
    <property type="molecule type" value="Genomic_DNA"/>
</dbReference>
<dbReference type="AlphaFoldDB" id="A0A3A3G9F0"/>
<evidence type="ECO:0000256" key="4">
    <source>
        <dbReference type="ARBA" id="ARBA00022692"/>
    </source>
</evidence>
<feature type="transmembrane region" description="Helical" evidence="8">
    <location>
        <begin position="135"/>
        <end position="155"/>
    </location>
</feature>
<evidence type="ECO:0000256" key="6">
    <source>
        <dbReference type="ARBA" id="ARBA00022989"/>
    </source>
</evidence>
<comment type="similarity">
    <text evidence="2">Belongs to the MreD family.</text>
</comment>
<keyword evidence="5" id="KW-0133">Cell shape</keyword>
<evidence type="ECO:0000256" key="7">
    <source>
        <dbReference type="ARBA" id="ARBA00023136"/>
    </source>
</evidence>
<evidence type="ECO:0000256" key="2">
    <source>
        <dbReference type="ARBA" id="ARBA00007776"/>
    </source>
</evidence>
<organism evidence="9 10">
    <name type="scientific">Paenibacillus thiaminolyticus</name>
    <name type="common">Bacillus thiaminolyticus</name>
    <dbReference type="NCBI Taxonomy" id="49283"/>
    <lineage>
        <taxon>Bacteria</taxon>
        <taxon>Bacillati</taxon>
        <taxon>Bacillota</taxon>
        <taxon>Bacilli</taxon>
        <taxon>Bacillales</taxon>
        <taxon>Paenibacillaceae</taxon>
        <taxon>Paenibacillus</taxon>
    </lineage>
</organism>